<evidence type="ECO:0000256" key="4">
    <source>
        <dbReference type="ARBA" id="ARBA00022989"/>
    </source>
</evidence>
<reference evidence="9 10" key="1">
    <citation type="submission" date="2021-07" db="EMBL/GenBank/DDBJ databases">
        <authorList>
            <person name="So Y."/>
        </authorList>
    </citation>
    <scope>NUCLEOTIDE SEQUENCE [LARGE SCALE GENOMIC DNA]</scope>
    <source>
        <strain evidence="9 10">HJA6</strain>
    </source>
</reference>
<dbReference type="InterPro" id="IPR003660">
    <property type="entry name" value="HAMP_dom"/>
</dbReference>
<dbReference type="PANTHER" id="PTHR43124:SF3">
    <property type="entry name" value="CHLORAMPHENICOL EFFLUX PUMP RV0191"/>
    <property type="match status" value="1"/>
</dbReference>
<evidence type="ECO:0000256" key="5">
    <source>
        <dbReference type="ARBA" id="ARBA00023136"/>
    </source>
</evidence>
<sequence>MSLPEDGTARILARLVRNLSLIAIAVLLGTVVAVSFAALGAFEREVRPALEREATVIGTVVANPFERALGLGIPFDALVGAEEYLDGVATSQPAVAYLVLTDLDGRILAASGPAAATFRTQREVSGVTEATLPVAAPGGRPQGWLLVGVSRAAVDGIVEDTRWDLLIVLLVGVMVAMELLRYALDRSVIGPLSMIDRMARRLAAGDCSVLADPGAADEAGRVALALNALLRRLADRCAQLEWLATEAAAVGARAAREAAALIAGLRERLRLREGGAVAEPAQPSASAARLPLFLFVVAEQLSTSFIPLFGRDLARHGPAFASPDLLAALPIATFVAAVALATPWGGTVTARRGPRAAVLIGGAVAGLGYLGAALAQDLPQFALARVFCGIGYAVLTIACQTQMAVAAQQGRLARTLGGFTGTVMTGAVCGTAIGAVIADRLGYAATFLASVALVVVVMGLALRAIPRGMTDPKAAGQGVVAGARAAFGNARFTALLLLAAIPAKVVLAGFIFYLAPIALRDAGLSQAAVGRNVMLYGLCMLPAIALGGWLTDRARIGDGLIWGAAVLNGAAMLAIPLLREDVSLPIAIGLTGVAQGLASAPMLAEVAAGAGGSTALLLSFLRLGERVGSVVGPFAAAWLLARSDVGSAVAVLGAATALAGLGYALAARGRRRQEAAA</sequence>
<feature type="transmembrane region" description="Helical" evidence="6">
    <location>
        <begin position="381"/>
        <end position="400"/>
    </location>
</feature>
<dbReference type="Gene3D" id="1.20.1250.20">
    <property type="entry name" value="MFS general substrate transporter like domains"/>
    <property type="match status" value="1"/>
</dbReference>
<feature type="transmembrane region" description="Helical" evidence="6">
    <location>
        <begin position="412"/>
        <end position="437"/>
    </location>
</feature>
<feature type="transmembrane region" description="Helical" evidence="6">
    <location>
        <begin position="533"/>
        <end position="552"/>
    </location>
</feature>
<comment type="caution">
    <text evidence="9">The sequence shown here is derived from an EMBL/GenBank/DDBJ whole genome shotgun (WGS) entry which is preliminary data.</text>
</comment>
<dbReference type="PROSITE" id="PS50850">
    <property type="entry name" value="MFS"/>
    <property type="match status" value="1"/>
</dbReference>
<feature type="transmembrane region" description="Helical" evidence="6">
    <location>
        <begin position="443"/>
        <end position="465"/>
    </location>
</feature>
<keyword evidence="3 6" id="KW-0812">Transmembrane</keyword>
<feature type="transmembrane region" description="Helical" evidence="6">
    <location>
        <begin position="356"/>
        <end position="375"/>
    </location>
</feature>
<feature type="transmembrane region" description="Helical" evidence="6">
    <location>
        <begin position="616"/>
        <end position="641"/>
    </location>
</feature>
<dbReference type="SUPFAM" id="SSF158472">
    <property type="entry name" value="HAMP domain-like"/>
    <property type="match status" value="1"/>
</dbReference>
<dbReference type="PANTHER" id="PTHR43124">
    <property type="entry name" value="PURINE EFFLUX PUMP PBUE"/>
    <property type="match status" value="1"/>
</dbReference>
<dbReference type="InterPro" id="IPR050189">
    <property type="entry name" value="MFS_Efflux_Transporters"/>
</dbReference>
<evidence type="ECO:0000256" key="3">
    <source>
        <dbReference type="ARBA" id="ARBA00022692"/>
    </source>
</evidence>
<feature type="transmembrane region" description="Helical" evidence="6">
    <location>
        <begin position="492"/>
        <end position="513"/>
    </location>
</feature>
<keyword evidence="5 6" id="KW-0472">Membrane</keyword>
<keyword evidence="10" id="KW-1185">Reference proteome</keyword>
<evidence type="ECO:0000313" key="10">
    <source>
        <dbReference type="Proteomes" id="UP001196565"/>
    </source>
</evidence>
<feature type="transmembrane region" description="Helical" evidence="6">
    <location>
        <begin position="325"/>
        <end position="344"/>
    </location>
</feature>
<dbReference type="InterPro" id="IPR036259">
    <property type="entry name" value="MFS_trans_sf"/>
</dbReference>
<dbReference type="EMBL" id="JAHYBZ010000003">
    <property type="protein sequence ID" value="MBW6398234.1"/>
    <property type="molecule type" value="Genomic_DNA"/>
</dbReference>
<feature type="transmembrane region" description="Helical" evidence="6">
    <location>
        <begin position="165"/>
        <end position="184"/>
    </location>
</feature>
<evidence type="ECO:0000256" key="2">
    <source>
        <dbReference type="ARBA" id="ARBA00022475"/>
    </source>
</evidence>
<dbReference type="InterPro" id="IPR011701">
    <property type="entry name" value="MFS"/>
</dbReference>
<feature type="domain" description="Major facilitator superfamily (MFS) profile" evidence="7">
    <location>
        <begin position="284"/>
        <end position="672"/>
    </location>
</feature>
<comment type="subcellular location">
    <subcellularLocation>
        <location evidence="1">Cell membrane</location>
        <topology evidence="1">Multi-pass membrane protein</topology>
    </subcellularLocation>
</comment>
<dbReference type="Proteomes" id="UP001196565">
    <property type="component" value="Unassembled WGS sequence"/>
</dbReference>
<evidence type="ECO:0000256" key="1">
    <source>
        <dbReference type="ARBA" id="ARBA00004651"/>
    </source>
</evidence>
<evidence type="ECO:0000259" key="7">
    <source>
        <dbReference type="PROSITE" id="PS50850"/>
    </source>
</evidence>
<organism evidence="9 10">
    <name type="scientific">Roseomonas alba</name>
    <dbReference type="NCBI Taxonomy" id="2846776"/>
    <lineage>
        <taxon>Bacteria</taxon>
        <taxon>Pseudomonadati</taxon>
        <taxon>Pseudomonadota</taxon>
        <taxon>Alphaproteobacteria</taxon>
        <taxon>Acetobacterales</taxon>
        <taxon>Roseomonadaceae</taxon>
        <taxon>Roseomonas</taxon>
    </lineage>
</organism>
<dbReference type="RefSeq" id="WP_219762844.1">
    <property type="nucleotide sequence ID" value="NZ_JAHYBZ010000003.1"/>
</dbReference>
<feature type="transmembrane region" description="Helical" evidence="6">
    <location>
        <begin position="21"/>
        <end position="42"/>
    </location>
</feature>
<dbReference type="SUPFAM" id="SSF103473">
    <property type="entry name" value="MFS general substrate transporter"/>
    <property type="match status" value="1"/>
</dbReference>
<proteinExistence type="predicted"/>
<feature type="transmembrane region" description="Helical" evidence="6">
    <location>
        <begin position="559"/>
        <end position="578"/>
    </location>
</feature>
<dbReference type="Gene3D" id="6.10.340.10">
    <property type="match status" value="1"/>
</dbReference>
<keyword evidence="4 6" id="KW-1133">Transmembrane helix</keyword>
<dbReference type="PROSITE" id="PS50885">
    <property type="entry name" value="HAMP"/>
    <property type="match status" value="1"/>
</dbReference>
<dbReference type="SMART" id="SM00304">
    <property type="entry name" value="HAMP"/>
    <property type="match status" value="1"/>
</dbReference>
<feature type="transmembrane region" description="Helical" evidence="6">
    <location>
        <begin position="647"/>
        <end position="666"/>
    </location>
</feature>
<keyword evidence="2" id="KW-1003">Cell membrane</keyword>
<dbReference type="Pfam" id="PF07690">
    <property type="entry name" value="MFS_1"/>
    <property type="match status" value="1"/>
</dbReference>
<evidence type="ECO:0000259" key="8">
    <source>
        <dbReference type="PROSITE" id="PS50885"/>
    </source>
</evidence>
<evidence type="ECO:0000313" key="9">
    <source>
        <dbReference type="EMBL" id="MBW6398234.1"/>
    </source>
</evidence>
<name>A0ABS7A7I2_9PROT</name>
<accession>A0ABS7A7I2</accession>
<evidence type="ECO:0000256" key="6">
    <source>
        <dbReference type="SAM" id="Phobius"/>
    </source>
</evidence>
<dbReference type="InterPro" id="IPR020846">
    <property type="entry name" value="MFS_dom"/>
</dbReference>
<feature type="domain" description="HAMP" evidence="8">
    <location>
        <begin position="186"/>
        <end position="238"/>
    </location>
</feature>
<protein>
    <submittedName>
        <fullName evidence="9">MFS transporter</fullName>
    </submittedName>
</protein>
<gene>
    <name evidence="9" type="ORF">KPL78_10275</name>
</gene>